<dbReference type="Proteomes" id="UP000717585">
    <property type="component" value="Unassembled WGS sequence"/>
</dbReference>
<comment type="caution">
    <text evidence="2">The sequence shown here is derived from an EMBL/GenBank/DDBJ whole genome shotgun (WGS) entry which is preliminary data.</text>
</comment>
<reference evidence="2" key="1">
    <citation type="submission" date="2021-05" db="EMBL/GenBank/DDBJ databases">
        <title>A free-living protist that lacks canonical eukaryotic 1 DNA replication and segregation systems.</title>
        <authorList>
            <person name="Salas-Leiva D.E."/>
            <person name="Tromer E.C."/>
            <person name="Curtis B.A."/>
            <person name="Jerlstrom-Hultqvist J."/>
            <person name="Kolisko M."/>
            <person name="Yi Z."/>
            <person name="Salas-Leiva J.S."/>
            <person name="Gallot-Lavallee L."/>
            <person name="Kops G.J.P.L."/>
            <person name="Archibald J.M."/>
            <person name="Simpson A.G.B."/>
            <person name="Roger A.J."/>
        </authorList>
    </citation>
    <scope>NUCLEOTIDE SEQUENCE</scope>
    <source>
        <strain evidence="2">BICM</strain>
    </source>
</reference>
<evidence type="ECO:0000256" key="1">
    <source>
        <dbReference type="SAM" id="Coils"/>
    </source>
</evidence>
<evidence type="ECO:0000313" key="3">
    <source>
        <dbReference type="Proteomes" id="UP000717585"/>
    </source>
</evidence>
<organism evidence="2 3">
    <name type="scientific">Carpediemonas membranifera</name>
    <dbReference type="NCBI Taxonomy" id="201153"/>
    <lineage>
        <taxon>Eukaryota</taxon>
        <taxon>Metamonada</taxon>
        <taxon>Carpediemonas-like organisms</taxon>
        <taxon>Carpediemonas</taxon>
    </lineage>
</organism>
<dbReference type="AlphaFoldDB" id="A0A8J6AV35"/>
<dbReference type="EMBL" id="JAHDYR010000012">
    <property type="protein sequence ID" value="KAG9394933.1"/>
    <property type="molecule type" value="Genomic_DNA"/>
</dbReference>
<gene>
    <name evidence="2" type="ORF">J8273_0141</name>
</gene>
<feature type="coiled-coil region" evidence="1">
    <location>
        <begin position="666"/>
        <end position="725"/>
    </location>
</feature>
<keyword evidence="1" id="KW-0175">Coiled coil</keyword>
<keyword evidence="3" id="KW-1185">Reference proteome</keyword>
<evidence type="ECO:0000313" key="2">
    <source>
        <dbReference type="EMBL" id="KAG9394933.1"/>
    </source>
</evidence>
<name>A0A8J6AV35_9EUKA</name>
<proteinExistence type="predicted"/>
<sequence>MLSKLKAKATLVPSAIQHFEHPVSIENNIVSLESNLIQCYETNRDEARLVNHNIASLSSIDAVTAIGGTLYFMSAGRLGVVDLEANHSHRAKAPPCPVVRAVSMNPVVVDGQDYLLLFCQTGTTDRTTYQAMLYSVQQSRWYIPAHLARISPIGVLGPFVVCTSGSSKVTLHPVTATPDHSAMFVGNAIAAIPVDCSRVISHVVGHHTAQTVCTDTTLVAKFGNEVYAIDYRNSKKRREAQCPHGAVLCLVADRPALVSESAASFLDPSSGLWTCNAGLTNWDERARCPILTLKKVDLAAPAIATLLERLRALPDGHFARVNLVDCGVNSTLLAQCKRVAAFVKVDRPTTVSGSCPVVDKLVVGDTSGRSAVTTVPCRTLTVPETLTVYDSETIVVYTTGPLPPPLLLQCLDLGTLTGIRFSHPTPPANPKAFYESAFAFLKTALTRPTLSSLEIPDLDPGLAMDAPALRSAFTGVTGHLNSMLLGTANFIFLRDGVLTVDMQKSHVADFSCPLALKCLMSGRVKMVTARLAKQYSFGEALLDAASSQAFVEEVDIVFVDPETHIYRPPAGSFCKRVRFGLMSLSDGVLSFDAPARQTSVHTDYSAFITWARSVYGIRAIAIRAPVANDAISAADIKAALSASIVLEVNNPAITSRYDALDRMNAVDRLETRLASLEEHVKANTTAIEHVRAELDKGVGRGGSDLGKLKQQLEEAQLEIGILHRAVRDSAAVVDLLAENEEA</sequence>
<accession>A0A8J6AV35</accession>
<protein>
    <submittedName>
        <fullName evidence="2">Uncharacterized protein</fullName>
    </submittedName>
</protein>